<dbReference type="Proteomes" id="UP000199181">
    <property type="component" value="Unassembled WGS sequence"/>
</dbReference>
<evidence type="ECO:0000313" key="2">
    <source>
        <dbReference type="Proteomes" id="UP000199181"/>
    </source>
</evidence>
<proteinExistence type="predicted"/>
<dbReference type="EMBL" id="FOIJ01000035">
    <property type="protein sequence ID" value="SEU39201.1"/>
    <property type="molecule type" value="Genomic_DNA"/>
</dbReference>
<accession>A0A1I0LI27</accession>
<sequence length="79" mass="8552">MRAWGGTDAPKQRIAQRARILLEMADPATLGSELAGLLGQESSNGLVSNRPPELHHLARRQGMCGSGRARPVFLRQSFG</sequence>
<keyword evidence="2" id="KW-1185">Reference proteome</keyword>
<name>A0A1I0LI27_9BACT</name>
<dbReference type="AlphaFoldDB" id="A0A1I0LI27"/>
<evidence type="ECO:0000313" key="1">
    <source>
        <dbReference type="EMBL" id="SEU39201.1"/>
    </source>
</evidence>
<reference evidence="2" key="1">
    <citation type="submission" date="2016-10" db="EMBL/GenBank/DDBJ databases">
        <authorList>
            <person name="Varghese N."/>
            <person name="Submissions S."/>
        </authorList>
    </citation>
    <scope>NUCLEOTIDE SEQUENCE [LARGE SCALE GENOMIC DNA]</scope>
    <source>
        <strain evidence="2">DSM 16858</strain>
    </source>
</reference>
<gene>
    <name evidence="1" type="ORF">SAMN05443639_1354</name>
</gene>
<organism evidence="1 2">
    <name type="scientific">Stigmatella erecta</name>
    <dbReference type="NCBI Taxonomy" id="83460"/>
    <lineage>
        <taxon>Bacteria</taxon>
        <taxon>Pseudomonadati</taxon>
        <taxon>Myxococcota</taxon>
        <taxon>Myxococcia</taxon>
        <taxon>Myxococcales</taxon>
        <taxon>Cystobacterineae</taxon>
        <taxon>Archangiaceae</taxon>
        <taxon>Stigmatella</taxon>
    </lineage>
</organism>
<protein>
    <submittedName>
        <fullName evidence="1">Uncharacterized protein</fullName>
    </submittedName>
</protein>